<reference evidence="3 4" key="1">
    <citation type="submission" date="2023-09" db="EMBL/GenBank/DDBJ databases">
        <title>Pangenome analysis of Batrachochytrium dendrobatidis and related Chytrids.</title>
        <authorList>
            <person name="Yacoub M.N."/>
            <person name="Stajich J.E."/>
            <person name="James T.Y."/>
        </authorList>
    </citation>
    <scope>NUCLEOTIDE SEQUENCE [LARGE SCALE GENOMIC DNA]</scope>
    <source>
        <strain evidence="3 4">JEL0888</strain>
    </source>
</reference>
<feature type="chain" id="PRO_5045557870" description="Tail specific protease domain-containing protein" evidence="1">
    <location>
        <begin position="19"/>
        <end position="806"/>
    </location>
</feature>
<proteinExistence type="predicted"/>
<evidence type="ECO:0000259" key="2">
    <source>
        <dbReference type="Pfam" id="PF03572"/>
    </source>
</evidence>
<feature type="domain" description="Tail specific protease" evidence="2">
    <location>
        <begin position="293"/>
        <end position="462"/>
    </location>
</feature>
<dbReference type="Pfam" id="PF03572">
    <property type="entry name" value="Peptidase_S41"/>
    <property type="match status" value="1"/>
</dbReference>
<keyword evidence="4" id="KW-1185">Reference proteome</keyword>
<sequence length="806" mass="88066">MLLAAAAAVFTLASAASAQYAFDYLSNDRRSGRLTFVPLTPAEKNSLLTNAENLLTAWVNYDSKIANYGNNADPFPTLRDLRANIGQVSDRDLQIGLSQAFLSLRDLHTTFSKAGPYSCFYAATGVFFDFAEGAADIVNNPKVVVSGYSSLSGVQRLLFRQLSQINVGDELVAINGDPFATWFHNNQFQLAQNNRLYEVQIPYVSIRDNNCWAASSQLYLQRTRIRLQGMPLAQRLLAPKKSPTLHNDPIKNPLAYVIDKRLEPLATVRPVALTQTTLSSISWSIWDPQGKNMGIIYLTDFLARDSNGVSKVPLAIETIRSLLANELKDTKSVIVDIRDNGGGSISLANGLPQLFKADFDPFGARYLRNNVTFNIFARNNQLGQEWQDAWNEGQPADRYTRTKLFDTFDQVNTLGQAYVKPMGVFNNGRCYSACDMFSANIQDSATGTIFGEDGQTGAGGANVFDYSNFLALDPIDFTPLPLQELGESANSMRAGVRQSVRNGRNNGRLIEDLGITADFIFRPRVADLLPHANTSSQFDRIADKLREIGDRTGQNSLYFVAEPFNRIVNTGNITITAKVAGINEFTIQNSTGKAIGTVRPASLVKQDFNLTATAPRATLGNSQIVIIGKTGDKQMLKTKRNLRVVPLDADRIDLAKGAVAIRGIGKAVGIYNGPTTPDANGFNKVNNTWVLGDGNQYIDNTDSAIEVFLKAPVGSNVSISFDASYDTEKDSDFLTLLARHADGSVKQFLKTGDKDGVSGNGTISNKKFFFNTISSTFSIAARFTSDNSIEASGVTIKSFNISRVAV</sequence>
<name>A0ABR4NJP6_9FUNG</name>
<evidence type="ECO:0000256" key="1">
    <source>
        <dbReference type="SAM" id="SignalP"/>
    </source>
</evidence>
<evidence type="ECO:0000313" key="3">
    <source>
        <dbReference type="EMBL" id="KAL2919749.1"/>
    </source>
</evidence>
<dbReference type="Gene3D" id="3.90.226.10">
    <property type="entry name" value="2-enoyl-CoA Hydratase, Chain A, domain 1"/>
    <property type="match status" value="1"/>
</dbReference>
<dbReference type="SUPFAM" id="SSF52096">
    <property type="entry name" value="ClpP/crotonase"/>
    <property type="match status" value="1"/>
</dbReference>
<accession>A0ABR4NJP6</accession>
<dbReference type="PANTHER" id="PTHR32060:SF22">
    <property type="entry name" value="CARBOXYL-TERMINAL-PROCESSING PEPTIDASE 3, CHLOROPLASTIC"/>
    <property type="match status" value="1"/>
</dbReference>
<dbReference type="Proteomes" id="UP001527925">
    <property type="component" value="Unassembled WGS sequence"/>
</dbReference>
<dbReference type="PANTHER" id="PTHR32060">
    <property type="entry name" value="TAIL-SPECIFIC PROTEASE"/>
    <property type="match status" value="1"/>
</dbReference>
<dbReference type="InterPro" id="IPR005151">
    <property type="entry name" value="Tail-specific_protease"/>
</dbReference>
<keyword evidence="1" id="KW-0732">Signal</keyword>
<dbReference type="InterPro" id="IPR029045">
    <property type="entry name" value="ClpP/crotonase-like_dom_sf"/>
</dbReference>
<dbReference type="EMBL" id="JADGIZ020000002">
    <property type="protein sequence ID" value="KAL2919749.1"/>
    <property type="molecule type" value="Genomic_DNA"/>
</dbReference>
<protein>
    <recommendedName>
        <fullName evidence="2">Tail specific protease domain-containing protein</fullName>
    </recommendedName>
</protein>
<evidence type="ECO:0000313" key="4">
    <source>
        <dbReference type="Proteomes" id="UP001527925"/>
    </source>
</evidence>
<feature type="signal peptide" evidence="1">
    <location>
        <begin position="1"/>
        <end position="18"/>
    </location>
</feature>
<organism evidence="3 4">
    <name type="scientific">Polyrhizophydium stewartii</name>
    <dbReference type="NCBI Taxonomy" id="2732419"/>
    <lineage>
        <taxon>Eukaryota</taxon>
        <taxon>Fungi</taxon>
        <taxon>Fungi incertae sedis</taxon>
        <taxon>Chytridiomycota</taxon>
        <taxon>Chytridiomycota incertae sedis</taxon>
        <taxon>Chytridiomycetes</taxon>
        <taxon>Rhizophydiales</taxon>
        <taxon>Rhizophydiales incertae sedis</taxon>
        <taxon>Polyrhizophydium</taxon>
    </lineage>
</organism>
<gene>
    <name evidence="3" type="ORF">HK105_200665</name>
</gene>
<comment type="caution">
    <text evidence="3">The sequence shown here is derived from an EMBL/GenBank/DDBJ whole genome shotgun (WGS) entry which is preliminary data.</text>
</comment>